<organism evidence="9">
    <name type="scientific">Cyanothece sp. (strain PCC 7425 / ATCC 29141)</name>
    <dbReference type="NCBI Taxonomy" id="395961"/>
    <lineage>
        <taxon>Bacteria</taxon>
        <taxon>Bacillati</taxon>
        <taxon>Cyanobacteriota</taxon>
        <taxon>Cyanophyceae</taxon>
        <taxon>Gomontiellales</taxon>
        <taxon>Cyanothecaceae</taxon>
        <taxon>Cyanothece</taxon>
    </lineage>
</organism>
<feature type="transmembrane region" description="Helical" evidence="7">
    <location>
        <begin position="109"/>
        <end position="128"/>
    </location>
</feature>
<evidence type="ECO:0000259" key="8">
    <source>
        <dbReference type="SMART" id="SM00014"/>
    </source>
</evidence>
<dbReference type="AlphaFoldDB" id="B8HKV5"/>
<dbReference type="GO" id="GO:0005886">
    <property type="term" value="C:plasma membrane"/>
    <property type="evidence" value="ECO:0007669"/>
    <property type="project" value="UniProtKB-SubCell"/>
</dbReference>
<dbReference type="Gene3D" id="1.20.144.10">
    <property type="entry name" value="Phosphatidic acid phosphatase type 2/haloperoxidase"/>
    <property type="match status" value="1"/>
</dbReference>
<dbReference type="PANTHER" id="PTHR14969">
    <property type="entry name" value="SPHINGOSINE-1-PHOSPHATE PHOSPHOHYDROLASE"/>
    <property type="match status" value="1"/>
</dbReference>
<feature type="transmembrane region" description="Helical" evidence="7">
    <location>
        <begin position="174"/>
        <end position="192"/>
    </location>
</feature>
<name>B8HKV5_CYAP4</name>
<dbReference type="GO" id="GO:0016787">
    <property type="term" value="F:hydrolase activity"/>
    <property type="evidence" value="ECO:0007669"/>
    <property type="project" value="UniProtKB-KW"/>
</dbReference>
<dbReference type="InterPro" id="IPR000326">
    <property type="entry name" value="PAP2/HPO"/>
</dbReference>
<evidence type="ECO:0000256" key="2">
    <source>
        <dbReference type="ARBA" id="ARBA00022475"/>
    </source>
</evidence>
<evidence type="ECO:0000256" key="7">
    <source>
        <dbReference type="SAM" id="Phobius"/>
    </source>
</evidence>
<feature type="transmembrane region" description="Helical" evidence="7">
    <location>
        <begin position="84"/>
        <end position="102"/>
    </location>
</feature>
<evidence type="ECO:0000256" key="6">
    <source>
        <dbReference type="ARBA" id="ARBA00023136"/>
    </source>
</evidence>
<accession>B8HKV5</accession>
<dbReference type="SUPFAM" id="SSF48317">
    <property type="entry name" value="Acid phosphatase/Vanadium-dependent haloperoxidase"/>
    <property type="match status" value="1"/>
</dbReference>
<keyword evidence="4" id="KW-0378">Hydrolase</keyword>
<keyword evidence="3 7" id="KW-0812">Transmembrane</keyword>
<dbReference type="STRING" id="395961.Cyan7425_2844"/>
<dbReference type="EMBL" id="CP001344">
    <property type="protein sequence ID" value="ACL45187.1"/>
    <property type="molecule type" value="Genomic_DNA"/>
</dbReference>
<evidence type="ECO:0000256" key="5">
    <source>
        <dbReference type="ARBA" id="ARBA00022989"/>
    </source>
</evidence>
<keyword evidence="2" id="KW-1003">Cell membrane</keyword>
<dbReference type="eggNOG" id="COG0671">
    <property type="taxonomic scope" value="Bacteria"/>
</dbReference>
<feature type="transmembrane region" description="Helical" evidence="7">
    <location>
        <begin position="28"/>
        <end position="49"/>
    </location>
</feature>
<sequence>MKVSEIQNPSRSFWKFLSRLLQIHGRSLVLLLIGVILPLVLFATIVVGLGQNGDRLPWDEPILWHLHQSATPQLDHLAKTLTQWGGFKGSLFTGGLSLLLLLRQKRWRSLIYLLVTLSGTGLINYAAKAVFHRIRPSLWESLTPQHDFSFPSGHAMASMALVAALIILSRGHRWFWPIALTGSSFVIAIAWTRLYLGVHYPSDILAGWLVSLAWAIGVSVLFNLIPSQPEAVSEVTLMQNEVNSNKSDHFSS</sequence>
<comment type="subcellular location">
    <subcellularLocation>
        <location evidence="1">Cell membrane</location>
        <topology evidence="1">Multi-pass membrane protein</topology>
    </subcellularLocation>
</comment>
<keyword evidence="6 7" id="KW-0472">Membrane</keyword>
<keyword evidence="5 7" id="KW-1133">Transmembrane helix</keyword>
<protein>
    <submittedName>
        <fullName evidence="9">Phosphoesterase PA-phosphatase related</fullName>
    </submittedName>
</protein>
<dbReference type="Pfam" id="PF01569">
    <property type="entry name" value="PAP2"/>
    <property type="match status" value="1"/>
</dbReference>
<dbReference type="CDD" id="cd03392">
    <property type="entry name" value="PAP2_like_2"/>
    <property type="match status" value="1"/>
</dbReference>
<dbReference type="InterPro" id="IPR036938">
    <property type="entry name" value="PAP2/HPO_sf"/>
</dbReference>
<dbReference type="PANTHER" id="PTHR14969:SF62">
    <property type="entry name" value="DECAPRENYLPHOSPHORYL-5-PHOSPHORIBOSE PHOSPHATASE RV3807C-RELATED"/>
    <property type="match status" value="1"/>
</dbReference>
<dbReference type="KEGG" id="cyn:Cyan7425_2844"/>
<reference evidence="9" key="1">
    <citation type="submission" date="2009-01" db="EMBL/GenBank/DDBJ databases">
        <title>Complete sequence of chromosome Cyanothece sp. PCC 7425.</title>
        <authorList>
            <consortium name="US DOE Joint Genome Institute"/>
            <person name="Lucas S."/>
            <person name="Copeland A."/>
            <person name="Lapidus A."/>
            <person name="Glavina del Rio T."/>
            <person name="Dalin E."/>
            <person name="Tice H."/>
            <person name="Bruce D."/>
            <person name="Goodwin L."/>
            <person name="Pitluck S."/>
            <person name="Sims D."/>
            <person name="Meineke L."/>
            <person name="Brettin T."/>
            <person name="Detter J.C."/>
            <person name="Han C."/>
            <person name="Larimer F."/>
            <person name="Land M."/>
            <person name="Hauser L."/>
            <person name="Kyrpides N."/>
            <person name="Ovchinnikova G."/>
            <person name="Liberton M."/>
            <person name="Stoeckel J."/>
            <person name="Banerjee A."/>
            <person name="Singh A."/>
            <person name="Page L."/>
            <person name="Sato H."/>
            <person name="Zhao L."/>
            <person name="Sherman L."/>
            <person name="Pakrasi H."/>
            <person name="Richardson P."/>
        </authorList>
    </citation>
    <scope>NUCLEOTIDE SEQUENCE</scope>
    <source>
        <strain evidence="9">PCC 7425</strain>
    </source>
</reference>
<evidence type="ECO:0000313" key="9">
    <source>
        <dbReference type="EMBL" id="ACL45187.1"/>
    </source>
</evidence>
<feature type="domain" description="Phosphatidic acid phosphatase type 2/haloperoxidase" evidence="8">
    <location>
        <begin position="109"/>
        <end position="219"/>
    </location>
</feature>
<dbReference type="SMART" id="SM00014">
    <property type="entry name" value="acidPPc"/>
    <property type="match status" value="1"/>
</dbReference>
<evidence type="ECO:0000256" key="1">
    <source>
        <dbReference type="ARBA" id="ARBA00004651"/>
    </source>
</evidence>
<proteinExistence type="predicted"/>
<feature type="transmembrane region" description="Helical" evidence="7">
    <location>
        <begin position="148"/>
        <end position="167"/>
    </location>
</feature>
<dbReference type="OrthoDB" id="9789113at2"/>
<gene>
    <name evidence="9" type="ordered locus">Cyan7425_2844</name>
</gene>
<evidence type="ECO:0000256" key="4">
    <source>
        <dbReference type="ARBA" id="ARBA00022801"/>
    </source>
</evidence>
<feature type="transmembrane region" description="Helical" evidence="7">
    <location>
        <begin position="204"/>
        <end position="225"/>
    </location>
</feature>
<evidence type="ECO:0000256" key="3">
    <source>
        <dbReference type="ARBA" id="ARBA00022692"/>
    </source>
</evidence>
<dbReference type="HOGENOM" id="CLU_072573_3_0_3"/>